<evidence type="ECO:0000256" key="1">
    <source>
        <dbReference type="SAM" id="MobiDB-lite"/>
    </source>
</evidence>
<evidence type="ECO:0000313" key="3">
    <source>
        <dbReference type="EMBL" id="CDM26436.1"/>
    </source>
</evidence>
<accession>W6PRQ6</accession>
<dbReference type="Proteomes" id="UP000030686">
    <property type="component" value="Unassembled WGS sequence"/>
</dbReference>
<dbReference type="STRING" id="1365484.W6PRQ6"/>
<dbReference type="Pfam" id="PF22980">
    <property type="entry name" value="Myb_DNA-bind_8"/>
    <property type="match status" value="1"/>
</dbReference>
<feature type="region of interest" description="Disordered" evidence="1">
    <location>
        <begin position="87"/>
        <end position="108"/>
    </location>
</feature>
<reference evidence="3" key="1">
    <citation type="journal article" date="2014" name="Nat. Commun.">
        <title>Multiple recent horizontal transfers of a large genomic region in cheese making fungi.</title>
        <authorList>
            <person name="Cheeseman K."/>
            <person name="Ropars J."/>
            <person name="Renault P."/>
            <person name="Dupont J."/>
            <person name="Gouzy J."/>
            <person name="Branca A."/>
            <person name="Abraham A.L."/>
            <person name="Ceppi M."/>
            <person name="Conseiller E."/>
            <person name="Debuchy R."/>
            <person name="Malagnac F."/>
            <person name="Goarin A."/>
            <person name="Silar P."/>
            <person name="Lacoste S."/>
            <person name="Sallet E."/>
            <person name="Bensimon A."/>
            <person name="Giraud T."/>
            <person name="Brygoo Y."/>
        </authorList>
    </citation>
    <scope>NUCLEOTIDE SEQUENCE [LARGE SCALE GENOMIC DNA]</scope>
    <source>
        <strain evidence="3">FM164</strain>
    </source>
</reference>
<dbReference type="AlphaFoldDB" id="W6PRQ6"/>
<keyword evidence="4" id="KW-1185">Reference proteome</keyword>
<dbReference type="OMA" id="CIKVTGM"/>
<feature type="domain" description="Myb-like DNA-binding" evidence="2">
    <location>
        <begin position="36"/>
        <end position="76"/>
    </location>
</feature>
<sequence length="108" mass="11964">MASNRVIKAKANKNAIAKPISRPAKLASEPSREILEDRLEFVLTCIKATGMKIDMGAVSRHYGISTNAATLRLLRTKEYVAKLVRAREAAQKDDKAQKGDKKPENLED</sequence>
<dbReference type="EMBL" id="HG792015">
    <property type="protein sequence ID" value="CDM26436.1"/>
    <property type="molecule type" value="Genomic_DNA"/>
</dbReference>
<dbReference type="OrthoDB" id="4350568at2759"/>
<evidence type="ECO:0000313" key="4">
    <source>
        <dbReference type="Proteomes" id="UP000030686"/>
    </source>
</evidence>
<gene>
    <name evidence="3" type="ORF">PROQFM164_S01g000245</name>
</gene>
<dbReference type="InterPro" id="IPR054505">
    <property type="entry name" value="Myb_DNA-bind_8"/>
</dbReference>
<organism evidence="3 4">
    <name type="scientific">Penicillium roqueforti (strain FM164)</name>
    <dbReference type="NCBI Taxonomy" id="1365484"/>
    <lineage>
        <taxon>Eukaryota</taxon>
        <taxon>Fungi</taxon>
        <taxon>Dikarya</taxon>
        <taxon>Ascomycota</taxon>
        <taxon>Pezizomycotina</taxon>
        <taxon>Eurotiomycetes</taxon>
        <taxon>Eurotiomycetidae</taxon>
        <taxon>Eurotiales</taxon>
        <taxon>Aspergillaceae</taxon>
        <taxon>Penicillium</taxon>
    </lineage>
</organism>
<name>W6PRQ6_PENRF</name>
<evidence type="ECO:0000259" key="2">
    <source>
        <dbReference type="Pfam" id="PF22980"/>
    </source>
</evidence>
<proteinExistence type="predicted"/>
<protein>
    <recommendedName>
        <fullName evidence="2">Myb-like DNA-binding domain-containing protein</fullName>
    </recommendedName>
</protein>